<evidence type="ECO:0000313" key="2">
    <source>
        <dbReference type="EMBL" id="JAC16630.1"/>
    </source>
</evidence>
<protein>
    <submittedName>
        <fullName evidence="2">Putative secreted protein</fullName>
    </submittedName>
</protein>
<name>A0A023F612_TRIIF</name>
<proteinExistence type="evidence at transcript level"/>
<reference evidence="2" key="1">
    <citation type="journal article" date="2014" name="PLoS Negl. Trop. Dis.">
        <title>An updated insight into the Sialotranscriptome of Triatoma infestans: developmental stage and geographic variations.</title>
        <authorList>
            <person name="Schwarz A."/>
            <person name="Medrano-Mercado N."/>
            <person name="Schaub G.A."/>
            <person name="Struchiner C.J."/>
            <person name="Bargues M.D."/>
            <person name="Levy M.Z."/>
            <person name="Ribeiro J.M."/>
        </authorList>
    </citation>
    <scope>NUCLEOTIDE SEQUENCE</scope>
    <source>
        <strain evidence="2">Chile</strain>
        <tissue evidence="2">Salivary glands</tissue>
    </source>
</reference>
<feature type="chain" id="PRO_5001516060" evidence="1">
    <location>
        <begin position="21"/>
        <end position="75"/>
    </location>
</feature>
<evidence type="ECO:0000256" key="1">
    <source>
        <dbReference type="SAM" id="SignalP"/>
    </source>
</evidence>
<keyword evidence="1" id="KW-0732">Signal</keyword>
<accession>A0A023F612</accession>
<feature type="signal peptide" evidence="1">
    <location>
        <begin position="1"/>
        <end position="20"/>
    </location>
</feature>
<organism evidence="2">
    <name type="scientific">Triatoma infestans</name>
    <name type="common">Assassin bug</name>
    <dbReference type="NCBI Taxonomy" id="30076"/>
    <lineage>
        <taxon>Eukaryota</taxon>
        <taxon>Metazoa</taxon>
        <taxon>Ecdysozoa</taxon>
        <taxon>Arthropoda</taxon>
        <taxon>Hexapoda</taxon>
        <taxon>Insecta</taxon>
        <taxon>Pterygota</taxon>
        <taxon>Neoptera</taxon>
        <taxon>Paraneoptera</taxon>
        <taxon>Hemiptera</taxon>
        <taxon>Heteroptera</taxon>
        <taxon>Panheteroptera</taxon>
        <taxon>Cimicomorpha</taxon>
        <taxon>Reduviidae</taxon>
        <taxon>Triatominae</taxon>
        <taxon>Triatoma</taxon>
    </lineage>
</organism>
<dbReference type="EMBL" id="GBBI01002082">
    <property type="protein sequence ID" value="JAC16630.1"/>
    <property type="molecule type" value="mRNA"/>
</dbReference>
<dbReference type="PROSITE" id="PS51257">
    <property type="entry name" value="PROKAR_LIPOPROTEIN"/>
    <property type="match status" value="1"/>
</dbReference>
<feature type="non-terminal residue" evidence="2">
    <location>
        <position position="75"/>
    </location>
</feature>
<sequence length="75" mass="9284">MYYSKVCLITHMLLLSSCQLFPIYKKKFLFFLYVDISFLKQQFIIKGLQRLKTRKLCCYIERWKRRDQQFYGVNV</sequence>
<dbReference type="AlphaFoldDB" id="A0A023F612"/>